<dbReference type="OrthoDB" id="10622628at2759"/>
<gene>
    <name evidence="1" type="ORF">H312_00632</name>
</gene>
<dbReference type="EMBL" id="KK365135">
    <property type="protein sequence ID" value="KCZ81873.1"/>
    <property type="molecule type" value="Genomic_DNA"/>
</dbReference>
<keyword evidence="2" id="KW-1185">Reference proteome</keyword>
<name>A0A059F3K6_9MICR</name>
<evidence type="ECO:0000313" key="1">
    <source>
        <dbReference type="EMBL" id="KCZ81873.1"/>
    </source>
</evidence>
<reference evidence="1 2" key="2">
    <citation type="submission" date="2014-03" db="EMBL/GenBank/DDBJ databases">
        <title>The Genome Sequence of Anncaliia algerae insect isolate PRA339.</title>
        <authorList>
            <consortium name="The Broad Institute Genome Sequencing Platform"/>
            <consortium name="The Broad Institute Genome Sequencing Center for Infectious Disease"/>
            <person name="Cuomo C."/>
            <person name="Becnel J."/>
            <person name="Sanscrainte N."/>
            <person name="Walker B."/>
            <person name="Young S.K."/>
            <person name="Zeng Q."/>
            <person name="Gargeya S."/>
            <person name="Fitzgerald M."/>
            <person name="Haas B."/>
            <person name="Abouelleil A."/>
            <person name="Alvarado L."/>
            <person name="Arachchi H.M."/>
            <person name="Berlin A.M."/>
            <person name="Chapman S.B."/>
            <person name="Dewar J."/>
            <person name="Goldberg J."/>
            <person name="Griggs A."/>
            <person name="Gujja S."/>
            <person name="Hansen M."/>
            <person name="Howarth C."/>
            <person name="Imamovic A."/>
            <person name="Larimer J."/>
            <person name="McCowan C."/>
            <person name="Murphy C."/>
            <person name="Neiman D."/>
            <person name="Pearson M."/>
            <person name="Priest M."/>
            <person name="Roberts A."/>
            <person name="Saif S."/>
            <person name="Shea T."/>
            <person name="Sisk P."/>
            <person name="Sykes S."/>
            <person name="Wortman J."/>
            <person name="Nusbaum C."/>
            <person name="Birren B."/>
        </authorList>
    </citation>
    <scope>NUCLEOTIDE SEQUENCE [LARGE SCALE GENOMIC DNA]</scope>
    <source>
        <strain evidence="1 2">PRA339</strain>
    </source>
</reference>
<dbReference type="HOGENOM" id="CLU_1402122_0_0_1"/>
<evidence type="ECO:0000313" key="2">
    <source>
        <dbReference type="Proteomes" id="UP000030655"/>
    </source>
</evidence>
<dbReference type="AlphaFoldDB" id="A0A059F3K6"/>
<organism evidence="1 2">
    <name type="scientific">Anncaliia algerae PRA339</name>
    <dbReference type="NCBI Taxonomy" id="1288291"/>
    <lineage>
        <taxon>Eukaryota</taxon>
        <taxon>Fungi</taxon>
        <taxon>Fungi incertae sedis</taxon>
        <taxon>Microsporidia</taxon>
        <taxon>Tubulinosematoidea</taxon>
        <taxon>Tubulinosematidae</taxon>
        <taxon>Anncaliia</taxon>
    </lineage>
</organism>
<protein>
    <submittedName>
        <fullName evidence="1">Uncharacterized protein</fullName>
    </submittedName>
</protein>
<dbReference type="Proteomes" id="UP000030655">
    <property type="component" value="Unassembled WGS sequence"/>
</dbReference>
<reference evidence="2" key="1">
    <citation type="submission" date="2013-02" db="EMBL/GenBank/DDBJ databases">
        <authorList>
            <consortium name="The Broad Institute Genome Sequencing Platform"/>
            <person name="Cuomo C."/>
            <person name="Becnel J."/>
            <person name="Sanscrainte N."/>
            <person name="Walker B."/>
            <person name="Young S.K."/>
            <person name="Zeng Q."/>
            <person name="Gargeya S."/>
            <person name="Fitzgerald M."/>
            <person name="Haas B."/>
            <person name="Abouelleil A."/>
            <person name="Alvarado L."/>
            <person name="Arachchi H.M."/>
            <person name="Berlin A.M."/>
            <person name="Chapman S.B."/>
            <person name="Dewar J."/>
            <person name="Goldberg J."/>
            <person name="Griggs A."/>
            <person name="Gujja S."/>
            <person name="Hansen M."/>
            <person name="Howarth C."/>
            <person name="Imamovic A."/>
            <person name="Larimer J."/>
            <person name="McCowan C."/>
            <person name="Murphy C."/>
            <person name="Neiman D."/>
            <person name="Pearson M."/>
            <person name="Priest M."/>
            <person name="Roberts A."/>
            <person name="Saif S."/>
            <person name="Shea T."/>
            <person name="Sisk P."/>
            <person name="Sykes S."/>
            <person name="Wortman J."/>
            <person name="Nusbaum C."/>
            <person name="Birren B."/>
        </authorList>
    </citation>
    <scope>NUCLEOTIDE SEQUENCE [LARGE SCALE GENOMIC DNA]</scope>
    <source>
        <strain evidence="2">PRA339</strain>
    </source>
</reference>
<proteinExistence type="predicted"/>
<sequence>MSDISINTELNKILENPKKEIIEKIKTEYNNLLHNLDEKYLNMTYLNFQYLINENYKNKYLPELTKDNKSMRVGSLAYQTLLNQSNIFKENSPKTEDYDYLRGSFYSKNKKKLTNKIESIHESSKINIKENKNNKSVNLTKEDETCSLRNTSLITESLTINFMDKNYALERVGNTKRIKEFTEEVKKLIKKYIK</sequence>
<dbReference type="VEuPathDB" id="MicrosporidiaDB:H312_00632"/>
<accession>A0A059F3K6</accession>